<dbReference type="PROSITE" id="PS51273">
    <property type="entry name" value="GATASE_TYPE_1"/>
    <property type="match status" value="1"/>
</dbReference>
<proteinExistence type="predicted"/>
<dbReference type="Proteomes" id="UP000332515">
    <property type="component" value="Unassembled WGS sequence"/>
</dbReference>
<evidence type="ECO:0000313" key="2">
    <source>
        <dbReference type="EMBL" id="MQT13340.1"/>
    </source>
</evidence>
<protein>
    <submittedName>
        <fullName evidence="2">Glutamine amidotransferase</fullName>
    </submittedName>
</protein>
<keyword evidence="2" id="KW-0315">Glutamine amidotransferase</keyword>
<dbReference type="InterPro" id="IPR044992">
    <property type="entry name" value="ChyE-like"/>
</dbReference>
<dbReference type="NCBIfam" id="NF005072">
    <property type="entry name" value="PRK06490.1"/>
    <property type="match status" value="1"/>
</dbReference>
<keyword evidence="3" id="KW-1185">Reference proteome</keyword>
<dbReference type="GO" id="GO:0016740">
    <property type="term" value="F:transferase activity"/>
    <property type="evidence" value="ECO:0007669"/>
    <property type="project" value="UniProtKB-KW"/>
</dbReference>
<sequence>MFLTQSFPEGPRAPRDRILIVLHQERSSPGRIGLGLMARGFRLDIRRPALGDPLPASLDGYAGAVIFGGPMSANDPDDFIRREIDWIAVPLKEKVPFLGVCLGAQMLARQLGATVAPHAHGCGEIGYYPLRPTAAGERMFHWPRQVYHWHSEGFALPTGAELLAEGEMFPNQAMKVGPCAYGIQFHPELTFAMMNRWAHSASQRVLPPGAQPGATHVANRFVYDGPVRAWLDAFLDHWSGREKPAGAVTDRSVPAQSAI</sequence>
<dbReference type="InterPro" id="IPR017926">
    <property type="entry name" value="GATASE"/>
</dbReference>
<dbReference type="AlphaFoldDB" id="A0A6A7Y2M7"/>
<keyword evidence="2" id="KW-0808">Transferase</keyword>
<dbReference type="PANTHER" id="PTHR42695">
    <property type="entry name" value="GLUTAMINE AMIDOTRANSFERASE YLR126C-RELATED"/>
    <property type="match status" value="1"/>
</dbReference>
<reference evidence="2 3" key="1">
    <citation type="submission" date="2019-09" db="EMBL/GenBank/DDBJ databases">
        <title>Segnochrobactrum spirostomi gen. nov., sp. nov., isolated from the ciliate Spirostomum cf. yagiui and description of a novel family, Segnochrobactraceae fam. nov. within the order Rhizobiales of the class Alphaproteobacteria.</title>
        <authorList>
            <person name="Akter S."/>
            <person name="Shazib S.U.A."/>
            <person name="Shin M.K."/>
        </authorList>
    </citation>
    <scope>NUCLEOTIDE SEQUENCE [LARGE SCALE GENOMIC DNA]</scope>
    <source>
        <strain evidence="2 3">Sp-1</strain>
    </source>
</reference>
<dbReference type="EMBL" id="VWNA01000001">
    <property type="protein sequence ID" value="MQT13340.1"/>
    <property type="molecule type" value="Genomic_DNA"/>
</dbReference>
<dbReference type="PANTHER" id="PTHR42695:SF5">
    <property type="entry name" value="GLUTAMINE AMIDOTRANSFERASE YLR126C-RELATED"/>
    <property type="match status" value="1"/>
</dbReference>
<comment type="caution">
    <text evidence="2">The sequence shown here is derived from an EMBL/GenBank/DDBJ whole genome shotgun (WGS) entry which is preliminary data.</text>
</comment>
<organism evidence="2 3">
    <name type="scientific">Segnochrobactrum spirostomi</name>
    <dbReference type="NCBI Taxonomy" id="2608987"/>
    <lineage>
        <taxon>Bacteria</taxon>
        <taxon>Pseudomonadati</taxon>
        <taxon>Pseudomonadota</taxon>
        <taxon>Alphaproteobacteria</taxon>
        <taxon>Hyphomicrobiales</taxon>
        <taxon>Segnochrobactraceae</taxon>
        <taxon>Segnochrobactrum</taxon>
    </lineage>
</organism>
<dbReference type="GO" id="GO:0005829">
    <property type="term" value="C:cytosol"/>
    <property type="evidence" value="ECO:0007669"/>
    <property type="project" value="TreeGrafter"/>
</dbReference>
<dbReference type="InterPro" id="IPR029062">
    <property type="entry name" value="Class_I_gatase-like"/>
</dbReference>
<evidence type="ECO:0000313" key="3">
    <source>
        <dbReference type="Proteomes" id="UP000332515"/>
    </source>
</evidence>
<gene>
    <name evidence="2" type="ORF">F0357_11945</name>
</gene>
<dbReference type="SUPFAM" id="SSF52317">
    <property type="entry name" value="Class I glutamine amidotransferase-like"/>
    <property type="match status" value="1"/>
</dbReference>
<accession>A0A6A7Y2M7</accession>
<name>A0A6A7Y2M7_9HYPH</name>
<dbReference type="Gene3D" id="3.40.50.880">
    <property type="match status" value="1"/>
</dbReference>
<dbReference type="Pfam" id="PF00117">
    <property type="entry name" value="GATase"/>
    <property type="match status" value="1"/>
</dbReference>
<feature type="domain" description="Glutamine amidotransferase" evidence="1">
    <location>
        <begin position="58"/>
        <end position="190"/>
    </location>
</feature>
<dbReference type="CDD" id="cd01741">
    <property type="entry name" value="GATase1_1"/>
    <property type="match status" value="1"/>
</dbReference>
<evidence type="ECO:0000259" key="1">
    <source>
        <dbReference type="Pfam" id="PF00117"/>
    </source>
</evidence>